<dbReference type="OrthoDB" id="9797653at2"/>
<dbReference type="PANTHER" id="PTHR48207">
    <property type="entry name" value="SUCCINATE--HYDROXYMETHYLGLUTARATE COA-TRANSFERASE"/>
    <property type="match status" value="1"/>
</dbReference>
<gene>
    <name evidence="2" type="ORF">SAMN04487936_102528</name>
</gene>
<dbReference type="InterPro" id="IPR044855">
    <property type="entry name" value="CoA-Trfase_III_dom3_sf"/>
</dbReference>
<organism evidence="2 3">
    <name type="scientific">Halobacillus dabanensis</name>
    <dbReference type="NCBI Taxonomy" id="240302"/>
    <lineage>
        <taxon>Bacteria</taxon>
        <taxon>Bacillati</taxon>
        <taxon>Bacillota</taxon>
        <taxon>Bacilli</taxon>
        <taxon>Bacillales</taxon>
        <taxon>Bacillaceae</taxon>
        <taxon>Halobacillus</taxon>
    </lineage>
</organism>
<dbReference type="Proteomes" id="UP000183557">
    <property type="component" value="Unassembled WGS sequence"/>
</dbReference>
<protein>
    <submittedName>
        <fullName evidence="2">Crotonobetainyl-CoA:carnitine CoA-transferase CaiB</fullName>
    </submittedName>
</protein>
<dbReference type="InterPro" id="IPR050483">
    <property type="entry name" value="CoA-transferase_III_domain"/>
</dbReference>
<sequence>MSQSLEGVKVLELGSLIAGPFAGRLMAEFGADVIKVEPPEKGDPLRDWRHVYEGTSLWWRLQSRNKKSITVDLKSDEGQEIIKSLVKECDVVIENFRPGTLEKWNLGYEELSAINPGLVMVRVSGYGQTGPYRDKPGFGSIGESMGGLRHLTGHPDLPPTRVGISLGDSLAAMYSVIGAMMAIYHRDVKGTGKGQVVDVALYEAVFSLMEGSLPEFDKLGAVRERTGSSLPGIAPSNTYQCSDGKYIVIGGNGDAIFKRLMNAIGKSDVAEDERFQTNSGRAAHADYLDKVIEEWTKTLTLENALEELDEARVPAGPIYSIEDIVKDEHYLSREMIQDYQLNEEESLKIPGVVPKMSETPGGTKWLGPELGQHTEEVMKSWLSYDGEKIQKLKEQGII</sequence>
<proteinExistence type="predicted"/>
<keyword evidence="1 2" id="KW-0808">Transferase</keyword>
<reference evidence="3" key="1">
    <citation type="submission" date="2016-10" db="EMBL/GenBank/DDBJ databases">
        <authorList>
            <person name="Varghese N."/>
            <person name="Submissions S."/>
        </authorList>
    </citation>
    <scope>NUCLEOTIDE SEQUENCE [LARGE SCALE GENOMIC DNA]</scope>
    <source>
        <strain evidence="3">CGMCC 1.3704</strain>
    </source>
</reference>
<dbReference type="eggNOG" id="COG1804">
    <property type="taxonomic scope" value="Bacteria"/>
</dbReference>
<dbReference type="RefSeq" id="WP_075035581.1">
    <property type="nucleotide sequence ID" value="NZ_FOSB01000002.1"/>
</dbReference>
<name>A0A1I3S6J5_HALDA</name>
<dbReference type="Gene3D" id="3.30.1540.10">
    <property type="entry name" value="formyl-coa transferase, domain 3"/>
    <property type="match status" value="1"/>
</dbReference>
<dbReference type="PANTHER" id="PTHR48207:SF3">
    <property type="entry name" value="SUCCINATE--HYDROXYMETHYLGLUTARATE COA-TRANSFERASE"/>
    <property type="match status" value="1"/>
</dbReference>
<evidence type="ECO:0000256" key="1">
    <source>
        <dbReference type="ARBA" id="ARBA00022679"/>
    </source>
</evidence>
<dbReference type="InterPro" id="IPR003673">
    <property type="entry name" value="CoA-Trfase_fam_III"/>
</dbReference>
<evidence type="ECO:0000313" key="3">
    <source>
        <dbReference type="Proteomes" id="UP000183557"/>
    </source>
</evidence>
<dbReference type="SUPFAM" id="SSF89796">
    <property type="entry name" value="CoA-transferase family III (CaiB/BaiF)"/>
    <property type="match status" value="1"/>
</dbReference>
<accession>A0A1I3S6J5</accession>
<dbReference type="GO" id="GO:0008410">
    <property type="term" value="F:CoA-transferase activity"/>
    <property type="evidence" value="ECO:0007669"/>
    <property type="project" value="TreeGrafter"/>
</dbReference>
<keyword evidence="3" id="KW-1185">Reference proteome</keyword>
<dbReference type="STRING" id="240302.BN982_01241"/>
<dbReference type="Pfam" id="PF02515">
    <property type="entry name" value="CoA_transf_3"/>
    <property type="match status" value="1"/>
</dbReference>
<dbReference type="Gene3D" id="3.40.50.10540">
    <property type="entry name" value="Crotonobetainyl-coa:carnitine coa-transferase, domain 1"/>
    <property type="match status" value="1"/>
</dbReference>
<evidence type="ECO:0000313" key="2">
    <source>
        <dbReference type="EMBL" id="SFJ53682.1"/>
    </source>
</evidence>
<dbReference type="InterPro" id="IPR023606">
    <property type="entry name" value="CoA-Trfase_III_dom_1_sf"/>
</dbReference>
<dbReference type="EMBL" id="FOSB01000002">
    <property type="protein sequence ID" value="SFJ53682.1"/>
    <property type="molecule type" value="Genomic_DNA"/>
</dbReference>
<dbReference type="AlphaFoldDB" id="A0A1I3S6J5"/>